<gene>
    <name evidence="1" type="ORF">DXB65_06950</name>
</gene>
<sequence length="73" mass="8741">MNREITNKNLHLLLPGKVSFFAKIYTEERGGRDLLDAIRTFYKSNTYKALEQEETKLWHYGPVALYEEFEERQ</sequence>
<name>A0A3E5BIF8_9BACE</name>
<protein>
    <submittedName>
        <fullName evidence="1">Uncharacterized protein</fullName>
    </submittedName>
</protein>
<accession>A0A3E5BIF8</accession>
<evidence type="ECO:0000313" key="1">
    <source>
        <dbReference type="EMBL" id="RGN37239.1"/>
    </source>
</evidence>
<dbReference type="EMBL" id="QSUL01000004">
    <property type="protein sequence ID" value="RGN37239.1"/>
    <property type="molecule type" value="Genomic_DNA"/>
</dbReference>
<comment type="caution">
    <text evidence="1">The sequence shown here is derived from an EMBL/GenBank/DDBJ whole genome shotgun (WGS) entry which is preliminary data.</text>
</comment>
<proteinExistence type="predicted"/>
<dbReference type="AlphaFoldDB" id="A0A3E5BIF8"/>
<dbReference type="RefSeq" id="WP_117723755.1">
    <property type="nucleotide sequence ID" value="NZ_QSUL01000004.1"/>
</dbReference>
<organism evidence="1 2">
    <name type="scientific">Bacteroides oleiciplenus</name>
    <dbReference type="NCBI Taxonomy" id="626931"/>
    <lineage>
        <taxon>Bacteria</taxon>
        <taxon>Pseudomonadati</taxon>
        <taxon>Bacteroidota</taxon>
        <taxon>Bacteroidia</taxon>
        <taxon>Bacteroidales</taxon>
        <taxon>Bacteroidaceae</taxon>
        <taxon>Bacteroides</taxon>
    </lineage>
</organism>
<evidence type="ECO:0000313" key="2">
    <source>
        <dbReference type="Proteomes" id="UP000260983"/>
    </source>
</evidence>
<reference evidence="1 2" key="1">
    <citation type="submission" date="2018-08" db="EMBL/GenBank/DDBJ databases">
        <title>A genome reference for cultivated species of the human gut microbiota.</title>
        <authorList>
            <person name="Zou Y."/>
            <person name="Xue W."/>
            <person name="Luo G."/>
        </authorList>
    </citation>
    <scope>NUCLEOTIDE SEQUENCE [LARGE SCALE GENOMIC DNA]</scope>
    <source>
        <strain evidence="1 2">OM05-15BH</strain>
    </source>
</reference>
<dbReference type="Proteomes" id="UP000260983">
    <property type="component" value="Unassembled WGS sequence"/>
</dbReference>